<dbReference type="Gene3D" id="1.10.287.1040">
    <property type="entry name" value="Exonuclease VII, small subunit"/>
    <property type="match status" value="1"/>
</dbReference>
<keyword evidence="1" id="KW-0963">Cytoplasm</keyword>
<dbReference type="InterPro" id="IPR037004">
    <property type="entry name" value="Exonuc_VII_ssu_sf"/>
</dbReference>
<evidence type="ECO:0000256" key="2">
    <source>
        <dbReference type="ARBA" id="ARBA00022722"/>
    </source>
</evidence>
<dbReference type="InterPro" id="IPR003761">
    <property type="entry name" value="Exonuc_VII_S"/>
</dbReference>
<accession>D6PJL7</accession>
<dbReference type="SUPFAM" id="SSF116842">
    <property type="entry name" value="XseB-like"/>
    <property type="match status" value="1"/>
</dbReference>
<evidence type="ECO:0000256" key="1">
    <source>
        <dbReference type="ARBA" id="ARBA00022490"/>
    </source>
</evidence>
<organism evidence="4">
    <name type="scientific">uncultured organism MedDCM-OCT-S01-C81</name>
    <dbReference type="NCBI Taxonomy" id="743603"/>
    <lineage>
        <taxon>unclassified sequences</taxon>
        <taxon>environmental samples</taxon>
    </lineage>
</organism>
<evidence type="ECO:0000256" key="3">
    <source>
        <dbReference type="ARBA" id="ARBA00022801"/>
    </source>
</evidence>
<dbReference type="HAMAP" id="MF_00337">
    <property type="entry name" value="Exonuc_7_S"/>
    <property type="match status" value="1"/>
</dbReference>
<dbReference type="GO" id="GO:0008855">
    <property type="term" value="F:exodeoxyribonuclease VII activity"/>
    <property type="evidence" value="ECO:0007669"/>
    <property type="project" value="InterPro"/>
</dbReference>
<dbReference type="AlphaFoldDB" id="D6PJL7"/>
<keyword evidence="3" id="KW-0378">Hydrolase</keyword>
<dbReference type="NCBIfam" id="TIGR01280">
    <property type="entry name" value="xseB"/>
    <property type="match status" value="1"/>
</dbReference>
<dbReference type="Pfam" id="PF02609">
    <property type="entry name" value="Exonuc_VII_S"/>
    <property type="match status" value="1"/>
</dbReference>
<dbReference type="GO" id="GO:0009318">
    <property type="term" value="C:exodeoxyribonuclease VII complex"/>
    <property type="evidence" value="ECO:0007669"/>
    <property type="project" value="InterPro"/>
</dbReference>
<protein>
    <recommendedName>
        <fullName evidence="5">Exonuclease VII small subunit</fullName>
    </recommendedName>
</protein>
<name>D6PJL7_9ZZZZ</name>
<dbReference type="PANTHER" id="PTHR34137:SF1">
    <property type="entry name" value="EXODEOXYRIBONUCLEASE 7 SMALL SUBUNIT"/>
    <property type="match status" value="1"/>
</dbReference>
<evidence type="ECO:0000313" key="4">
    <source>
        <dbReference type="EMBL" id="ADD95918.1"/>
    </source>
</evidence>
<proteinExistence type="inferred from homology"/>
<sequence length="79" mass="8805">MGKPEEKEMSFEAISARLEEIADLLEQGDAPLEDALSLFEEGVALARNGSERLESAERRIEQLLKDGRLTAFEDEPAEI</sequence>
<dbReference type="GO" id="GO:0006308">
    <property type="term" value="P:DNA catabolic process"/>
    <property type="evidence" value="ECO:0007669"/>
    <property type="project" value="InterPro"/>
</dbReference>
<dbReference type="PANTHER" id="PTHR34137">
    <property type="entry name" value="EXODEOXYRIBONUCLEASE 7 SMALL SUBUNIT"/>
    <property type="match status" value="1"/>
</dbReference>
<keyword evidence="2" id="KW-0540">Nuclease</keyword>
<dbReference type="PIRSF" id="PIRSF006488">
    <property type="entry name" value="Exonuc_VII_S"/>
    <property type="match status" value="1"/>
</dbReference>
<evidence type="ECO:0008006" key="5">
    <source>
        <dbReference type="Google" id="ProtNLM"/>
    </source>
</evidence>
<reference evidence="4" key="1">
    <citation type="journal article" date="2010" name="ISME J.">
        <title>Metagenome of the Mediterranean deep chlorophyll maximum studied by direct and fosmid library 454 pyrosequencing.</title>
        <authorList>
            <person name="Ghai R."/>
            <person name="Martin-Cuadrado A.B."/>
            <person name="Molto A.G."/>
            <person name="Heredia I.G."/>
            <person name="Cabrera R."/>
            <person name="Martin J."/>
            <person name="Verdu M."/>
            <person name="Deschamps P."/>
            <person name="Moreira D."/>
            <person name="Lopez-Garcia P."/>
            <person name="Mira A."/>
            <person name="Rodriguez-Valera F."/>
        </authorList>
    </citation>
    <scope>NUCLEOTIDE SEQUENCE</scope>
</reference>
<dbReference type="EMBL" id="GU943110">
    <property type="protein sequence ID" value="ADD95918.1"/>
    <property type="molecule type" value="Genomic_DNA"/>
</dbReference>